<dbReference type="GO" id="GO:0016020">
    <property type="term" value="C:membrane"/>
    <property type="evidence" value="ECO:0007669"/>
    <property type="project" value="UniProtKB-SubCell"/>
</dbReference>
<evidence type="ECO:0000313" key="8">
    <source>
        <dbReference type="Proteomes" id="UP001321473"/>
    </source>
</evidence>
<reference evidence="7 8" key="1">
    <citation type="journal article" date="2023" name="Arcadia Sci">
        <title>De novo assembly of a long-read Amblyomma americanum tick genome.</title>
        <authorList>
            <person name="Chou S."/>
            <person name="Poskanzer K.E."/>
            <person name="Rollins M."/>
            <person name="Thuy-Boun P.S."/>
        </authorList>
    </citation>
    <scope>NUCLEOTIDE SEQUENCE [LARGE SCALE GENOMIC DNA]</scope>
    <source>
        <strain evidence="7">F_SG_1</strain>
        <tissue evidence="7">Salivary glands</tissue>
    </source>
</reference>
<keyword evidence="2 6" id="KW-0812">Transmembrane</keyword>
<evidence type="ECO:0000256" key="6">
    <source>
        <dbReference type="SAM" id="Phobius"/>
    </source>
</evidence>
<dbReference type="GO" id="GO:0022857">
    <property type="term" value="F:transmembrane transporter activity"/>
    <property type="evidence" value="ECO:0007669"/>
    <property type="project" value="InterPro"/>
</dbReference>
<gene>
    <name evidence="7" type="ORF">V5799_008760</name>
</gene>
<sequence length="644" mass="69212">MGQSPKAVGTNAVSPVKSSSRSTAASPANPPPDGSKGAPPGKPQSQSTVASPGNLLSVSANAASPVKSASPSAVASPENLPGSVNQDSRAAVQEGVYVVIGHGPYQHCVLLCGILSTIVALLHVLSDVILVRPVDYWCSPPHDLSALSADAWKNMSIPVEADGTFSKCTMYDPGVADNPEANRSTVPCHGWDYNITDKFESITSRYDLVCDRRYLSNMRAMLPVIIGGILTPLVGFASDRVGRRPVMLMAVFVLSLGAYSNCVAEKITFHILTRILIFVGFNSTFLLTFILLYEVTGNRWRPLYTILHSAVGATMVPPAVGAVSVLQPRWALSQALLLVPTTVLAVWCCFVNESPAWLLDVRGMKQAEAAVLKAAKMNGVDMVKAKALLRTTHRQLRSMDRTPQKSVDVVIVGKYFLQTAKMNRRAASVFLARFTLSAVYFTLVRTQKTTGLYWLTAELFLLIVCFWTACWAMVRYNVRDTLSALLAVVCVFSITEALLISLGLSEAIPFAHLGTKVAVSGAVSVVFCYSAEIFPISIRSAGVSFCHVFNSGGSLAGVFLVALKGQSAGFSLSTFSAVMTALSALAIQWLPEVFVEAPPPPPKAEAMGDEERKEALKKSLASPESQKRRKRRKDGVKSPPKSPT</sequence>
<dbReference type="SUPFAM" id="SSF103473">
    <property type="entry name" value="MFS general substrate transporter"/>
    <property type="match status" value="1"/>
</dbReference>
<feature type="region of interest" description="Disordered" evidence="5">
    <location>
        <begin position="1"/>
        <end position="54"/>
    </location>
</feature>
<feature type="compositionally biased region" description="Polar residues" evidence="5">
    <location>
        <begin position="11"/>
        <end position="26"/>
    </location>
</feature>
<feature type="transmembrane region" description="Helical" evidence="6">
    <location>
        <begin position="244"/>
        <end position="264"/>
    </location>
</feature>
<feature type="transmembrane region" description="Helical" evidence="6">
    <location>
        <begin position="510"/>
        <end position="529"/>
    </location>
</feature>
<dbReference type="EMBL" id="JARKHS020004168">
    <property type="protein sequence ID" value="KAK8784876.1"/>
    <property type="molecule type" value="Genomic_DNA"/>
</dbReference>
<evidence type="ECO:0000313" key="7">
    <source>
        <dbReference type="EMBL" id="KAK8784876.1"/>
    </source>
</evidence>
<comment type="subcellular location">
    <subcellularLocation>
        <location evidence="1">Membrane</location>
        <topology evidence="1">Multi-pass membrane protein</topology>
    </subcellularLocation>
</comment>
<keyword evidence="3 6" id="KW-1133">Transmembrane helix</keyword>
<dbReference type="Proteomes" id="UP001321473">
    <property type="component" value="Unassembled WGS sequence"/>
</dbReference>
<feature type="compositionally biased region" description="Polar residues" evidence="5">
    <location>
        <begin position="43"/>
        <end position="54"/>
    </location>
</feature>
<evidence type="ECO:0000256" key="2">
    <source>
        <dbReference type="ARBA" id="ARBA00022692"/>
    </source>
</evidence>
<dbReference type="AlphaFoldDB" id="A0AAQ4FD15"/>
<proteinExistence type="predicted"/>
<keyword evidence="8" id="KW-1185">Reference proteome</keyword>
<protein>
    <submittedName>
        <fullName evidence="7">Uncharacterized protein</fullName>
    </submittedName>
</protein>
<feature type="transmembrane region" description="Helical" evidence="6">
    <location>
        <begin position="541"/>
        <end position="563"/>
    </location>
</feature>
<feature type="transmembrane region" description="Helical" evidence="6">
    <location>
        <begin position="305"/>
        <end position="326"/>
    </location>
</feature>
<organism evidence="7 8">
    <name type="scientific">Amblyomma americanum</name>
    <name type="common">Lone star tick</name>
    <dbReference type="NCBI Taxonomy" id="6943"/>
    <lineage>
        <taxon>Eukaryota</taxon>
        <taxon>Metazoa</taxon>
        <taxon>Ecdysozoa</taxon>
        <taxon>Arthropoda</taxon>
        <taxon>Chelicerata</taxon>
        <taxon>Arachnida</taxon>
        <taxon>Acari</taxon>
        <taxon>Parasitiformes</taxon>
        <taxon>Ixodida</taxon>
        <taxon>Ixodoidea</taxon>
        <taxon>Ixodidae</taxon>
        <taxon>Amblyomminae</taxon>
        <taxon>Amblyomma</taxon>
    </lineage>
</organism>
<dbReference type="InterPro" id="IPR036259">
    <property type="entry name" value="MFS_trans_sf"/>
</dbReference>
<evidence type="ECO:0000256" key="3">
    <source>
        <dbReference type="ARBA" id="ARBA00022989"/>
    </source>
</evidence>
<feature type="transmembrane region" description="Helical" evidence="6">
    <location>
        <begin position="452"/>
        <end position="474"/>
    </location>
</feature>
<dbReference type="PANTHER" id="PTHR24064">
    <property type="entry name" value="SOLUTE CARRIER FAMILY 22 MEMBER"/>
    <property type="match status" value="1"/>
</dbReference>
<feature type="region of interest" description="Disordered" evidence="5">
    <location>
        <begin position="599"/>
        <end position="644"/>
    </location>
</feature>
<evidence type="ECO:0000256" key="4">
    <source>
        <dbReference type="ARBA" id="ARBA00023136"/>
    </source>
</evidence>
<name>A0AAQ4FD15_AMBAM</name>
<dbReference type="InterPro" id="IPR005828">
    <property type="entry name" value="MFS_sugar_transport-like"/>
</dbReference>
<evidence type="ECO:0000256" key="5">
    <source>
        <dbReference type="SAM" id="MobiDB-lite"/>
    </source>
</evidence>
<feature type="transmembrane region" description="Helical" evidence="6">
    <location>
        <begin position="569"/>
        <end position="590"/>
    </location>
</feature>
<feature type="transmembrane region" description="Helical" evidence="6">
    <location>
        <begin position="220"/>
        <end position="238"/>
    </location>
</feature>
<feature type="transmembrane region" description="Helical" evidence="6">
    <location>
        <begin position="426"/>
        <end position="446"/>
    </location>
</feature>
<dbReference type="Gene3D" id="1.20.1250.20">
    <property type="entry name" value="MFS general substrate transporter like domains"/>
    <property type="match status" value="1"/>
</dbReference>
<keyword evidence="4 6" id="KW-0472">Membrane</keyword>
<accession>A0AAQ4FD15</accession>
<comment type="caution">
    <text evidence="7">The sequence shown here is derived from an EMBL/GenBank/DDBJ whole genome shotgun (WGS) entry which is preliminary data.</text>
</comment>
<dbReference type="Pfam" id="PF00083">
    <property type="entry name" value="Sugar_tr"/>
    <property type="match status" value="1"/>
</dbReference>
<feature type="transmembrane region" description="Helical" evidence="6">
    <location>
        <begin position="481"/>
        <end position="504"/>
    </location>
</feature>
<evidence type="ECO:0000256" key="1">
    <source>
        <dbReference type="ARBA" id="ARBA00004141"/>
    </source>
</evidence>
<feature type="transmembrane region" description="Helical" evidence="6">
    <location>
        <begin position="271"/>
        <end position="293"/>
    </location>
</feature>